<keyword evidence="3" id="KW-1185">Reference proteome</keyword>
<proteinExistence type="predicted"/>
<accession>A0A448XE85</accession>
<dbReference type="InterPro" id="IPR052087">
    <property type="entry name" value="RRP12"/>
</dbReference>
<feature type="compositionally biased region" description="Basic residues" evidence="1">
    <location>
        <begin position="235"/>
        <end position="247"/>
    </location>
</feature>
<evidence type="ECO:0000256" key="1">
    <source>
        <dbReference type="SAM" id="MobiDB-lite"/>
    </source>
</evidence>
<dbReference type="Proteomes" id="UP000784294">
    <property type="component" value="Unassembled WGS sequence"/>
</dbReference>
<organism evidence="2 3">
    <name type="scientific">Protopolystoma xenopodis</name>
    <dbReference type="NCBI Taxonomy" id="117903"/>
    <lineage>
        <taxon>Eukaryota</taxon>
        <taxon>Metazoa</taxon>
        <taxon>Spiralia</taxon>
        <taxon>Lophotrochozoa</taxon>
        <taxon>Platyhelminthes</taxon>
        <taxon>Monogenea</taxon>
        <taxon>Polyopisthocotylea</taxon>
        <taxon>Polystomatidea</taxon>
        <taxon>Polystomatidae</taxon>
        <taxon>Protopolystoma</taxon>
    </lineage>
</organism>
<comment type="caution">
    <text evidence="2">The sequence shown here is derived from an EMBL/GenBank/DDBJ whole genome shotgun (WGS) entry which is preliminary data.</text>
</comment>
<reference evidence="2" key="1">
    <citation type="submission" date="2018-11" db="EMBL/GenBank/DDBJ databases">
        <authorList>
            <consortium name="Pathogen Informatics"/>
        </authorList>
    </citation>
    <scope>NUCLEOTIDE SEQUENCE</scope>
</reference>
<dbReference type="PANTHER" id="PTHR48287">
    <property type="entry name" value="ARM REPEAT SUPERFAMILY PROTEIN"/>
    <property type="match status" value="1"/>
</dbReference>
<name>A0A448XE85_9PLAT</name>
<gene>
    <name evidence="2" type="ORF">PXEA_LOCUS28019</name>
</gene>
<dbReference type="PANTHER" id="PTHR48287:SF1">
    <property type="entry name" value="ARM REPEAT SUPERFAMILY PROTEIN"/>
    <property type="match status" value="1"/>
</dbReference>
<evidence type="ECO:0000313" key="3">
    <source>
        <dbReference type="Proteomes" id="UP000784294"/>
    </source>
</evidence>
<dbReference type="EMBL" id="CAAALY010247949">
    <property type="protein sequence ID" value="VEL34579.1"/>
    <property type="molecule type" value="Genomic_DNA"/>
</dbReference>
<feature type="compositionally biased region" description="Polar residues" evidence="1">
    <location>
        <begin position="76"/>
        <end position="86"/>
    </location>
</feature>
<dbReference type="OrthoDB" id="2192888at2759"/>
<feature type="region of interest" description="Disordered" evidence="1">
    <location>
        <begin position="208"/>
        <end position="255"/>
    </location>
</feature>
<sequence length="329" mass="36230">MFHLSTGEQKGLAEDLESLALTSGLSRRAKRIIASGQTDLETGDDTDSDSGTQFNPNVSLLGRGKKRGRHVAFADETTSQGRNLMTSGDVRGGKGKRRRLHADNDDQTMSRIWLVEAEDEDDEVLDLADPESLLRHMAVAPTPALARAAVKLNATSLQEADKLISCLPSTQPAIKAGATSNEFAMQDGKLIIENEDTKTNWNLQNASYDSDDEEVEARPGFRRGRVQQELPRSGSARHKRINSHKRGLGPVSFYGDEYTSSKAAGDMRRRNRPEPFAYVPLSTNFQSVSKMSSRPHRRRMAAGRVDRHRLLQTTGVAAKKGNRVNAFAS</sequence>
<protein>
    <submittedName>
        <fullName evidence="2">Uncharacterized protein</fullName>
    </submittedName>
</protein>
<dbReference type="AlphaFoldDB" id="A0A448XE85"/>
<evidence type="ECO:0000313" key="2">
    <source>
        <dbReference type="EMBL" id="VEL34579.1"/>
    </source>
</evidence>
<feature type="region of interest" description="Disordered" evidence="1">
    <location>
        <begin position="36"/>
        <end position="103"/>
    </location>
</feature>